<gene>
    <name evidence="1" type="ORF">G3I66_15360</name>
</gene>
<comment type="caution">
    <text evidence="1">The sequence shown here is derived from an EMBL/GenBank/DDBJ whole genome shotgun (WGS) entry which is preliminary data.</text>
</comment>
<evidence type="ECO:0000313" key="1">
    <source>
        <dbReference type="EMBL" id="NEC34545.1"/>
    </source>
</evidence>
<organism evidence="1 2">
    <name type="scientific">Streptomyces rubrogriseus</name>
    <dbReference type="NCBI Taxonomy" id="194673"/>
    <lineage>
        <taxon>Bacteria</taxon>
        <taxon>Bacillati</taxon>
        <taxon>Actinomycetota</taxon>
        <taxon>Actinomycetes</taxon>
        <taxon>Kitasatosporales</taxon>
        <taxon>Streptomycetaceae</taxon>
        <taxon>Streptomyces</taxon>
        <taxon>Streptomyces violaceoruber group</taxon>
    </lineage>
</organism>
<evidence type="ECO:0000313" key="2">
    <source>
        <dbReference type="Proteomes" id="UP000475666"/>
    </source>
</evidence>
<dbReference type="Proteomes" id="UP000475666">
    <property type="component" value="Unassembled WGS sequence"/>
</dbReference>
<dbReference type="RefSeq" id="WP_164274643.1">
    <property type="nucleotide sequence ID" value="NZ_JAAGMQ010000447.1"/>
</dbReference>
<dbReference type="EMBL" id="JAAGMQ010000447">
    <property type="protein sequence ID" value="NEC34545.1"/>
    <property type="molecule type" value="Genomic_DNA"/>
</dbReference>
<dbReference type="InterPro" id="IPR058240">
    <property type="entry name" value="rSAM_sf"/>
</dbReference>
<accession>A0A6G3TDL8</accession>
<protein>
    <recommendedName>
        <fullName evidence="3">Radical SAM protein</fullName>
    </recommendedName>
</protein>
<reference evidence="1 2" key="1">
    <citation type="submission" date="2020-01" db="EMBL/GenBank/DDBJ databases">
        <title>Insect and environment-associated Actinomycetes.</title>
        <authorList>
            <person name="Currrie C."/>
            <person name="Chevrette M."/>
            <person name="Carlson C."/>
            <person name="Stubbendieck R."/>
            <person name="Wendt-Pienkowski E."/>
        </authorList>
    </citation>
    <scope>NUCLEOTIDE SEQUENCE [LARGE SCALE GENOMIC DNA]</scope>
    <source>
        <strain evidence="1 2">SID7739</strain>
    </source>
</reference>
<proteinExistence type="predicted"/>
<dbReference type="AlphaFoldDB" id="A0A6G3TDL8"/>
<sequence length="383" mass="42161">MRTALPLLPVQRTWEPVIDQHETWLAVNPVQGCNKGCSYCYLLDRGQTRVKPAELATPRRTVDLLLASPYYHPGTALALYTCTDALSTPRTRAHLVGLLAELVSRDVHNPVCLITKCSVTDDVVDAILAAQAAGIRVIVYLSYSGLGPDVEHGIDHEALRANFPRLHERGIPLVHYWRPLTPANAAPATITRVLDWAARYAACSVAVGLKVKRGARGQMTDLWPALAAEDLPVESADAVWPRQTWDLLASLPDRYPGHPIFQTNSCALAYVLKRPDSHRVHETPACAANHCLDNQRGRCAAATLAPVTSDDIRSRLVWVGVPAVRSVDWDAEQRTATVQEVLHLRDRNNVSEQLGITLRAARASNDQYWSGRLEGGQPLIIDT</sequence>
<dbReference type="SUPFAM" id="SSF102114">
    <property type="entry name" value="Radical SAM enzymes"/>
    <property type="match status" value="1"/>
</dbReference>
<evidence type="ECO:0008006" key="3">
    <source>
        <dbReference type="Google" id="ProtNLM"/>
    </source>
</evidence>
<name>A0A6G3TDL8_9ACTN</name>